<dbReference type="EMBL" id="UYRU01070069">
    <property type="protein sequence ID" value="VDN19266.1"/>
    <property type="molecule type" value="Genomic_DNA"/>
</dbReference>
<proteinExistence type="predicted"/>
<sequence length="194" mass="21724">MNQTLEFIHQKNVILTASMIWPILLNLRENYLSTEGRDESTFAVDTVREFKRAVSQRLADIFPQEGEVFETLQICSLIDPRFKARLQEEGSGPAKLLKAKVRPGFLGTPTCRFIVVMLKHFGTYLSQCGANEHVSGLFLHKPDTSCEPTNEHGPVNATNPFQPKLDQLSDEVMVHTPAESLNSSEVLPSPPYPT</sequence>
<accession>A0A3P7PLX8</accession>
<evidence type="ECO:0000313" key="2">
    <source>
        <dbReference type="Proteomes" id="UP000281553"/>
    </source>
</evidence>
<protein>
    <submittedName>
        <fullName evidence="1">Uncharacterized protein</fullName>
    </submittedName>
</protein>
<evidence type="ECO:0000313" key="1">
    <source>
        <dbReference type="EMBL" id="VDN19266.1"/>
    </source>
</evidence>
<gene>
    <name evidence="1" type="ORF">DILT_LOCUS13383</name>
</gene>
<keyword evidence="2" id="KW-1185">Reference proteome</keyword>
<name>A0A3P7PLX8_DIBLA</name>
<organism evidence="1 2">
    <name type="scientific">Dibothriocephalus latus</name>
    <name type="common">Fish tapeworm</name>
    <name type="synonym">Diphyllobothrium latum</name>
    <dbReference type="NCBI Taxonomy" id="60516"/>
    <lineage>
        <taxon>Eukaryota</taxon>
        <taxon>Metazoa</taxon>
        <taxon>Spiralia</taxon>
        <taxon>Lophotrochozoa</taxon>
        <taxon>Platyhelminthes</taxon>
        <taxon>Cestoda</taxon>
        <taxon>Eucestoda</taxon>
        <taxon>Diphyllobothriidea</taxon>
        <taxon>Diphyllobothriidae</taxon>
        <taxon>Dibothriocephalus</taxon>
    </lineage>
</organism>
<dbReference type="AlphaFoldDB" id="A0A3P7PLX8"/>
<dbReference type="OrthoDB" id="1607513at2759"/>
<reference evidence="1 2" key="1">
    <citation type="submission" date="2018-11" db="EMBL/GenBank/DDBJ databases">
        <authorList>
            <consortium name="Pathogen Informatics"/>
        </authorList>
    </citation>
    <scope>NUCLEOTIDE SEQUENCE [LARGE SCALE GENOMIC DNA]</scope>
</reference>
<dbReference type="Proteomes" id="UP000281553">
    <property type="component" value="Unassembled WGS sequence"/>
</dbReference>